<dbReference type="Pfam" id="PF02133">
    <property type="entry name" value="Transp_cyt_pur"/>
    <property type="match status" value="1"/>
</dbReference>
<reference evidence="8" key="1">
    <citation type="journal article" date="2019" name="Int. J. Syst. Evol. Microbiol.">
        <title>The Global Catalogue of Microorganisms (GCM) 10K type strain sequencing project: providing services to taxonomists for standard genome sequencing and annotation.</title>
        <authorList>
            <consortium name="The Broad Institute Genomics Platform"/>
            <consortium name="The Broad Institute Genome Sequencing Center for Infectious Disease"/>
            <person name="Wu L."/>
            <person name="Ma J."/>
        </authorList>
    </citation>
    <scope>NUCLEOTIDE SEQUENCE [LARGE SCALE GENOMIC DNA]</scope>
    <source>
        <strain evidence="8">KCTC 32998</strain>
    </source>
</reference>
<dbReference type="EMBL" id="BMZI01000006">
    <property type="protein sequence ID" value="GHB26392.1"/>
    <property type="molecule type" value="Genomic_DNA"/>
</dbReference>
<dbReference type="InterPro" id="IPR001248">
    <property type="entry name" value="Pur-cyt_permease"/>
</dbReference>
<feature type="transmembrane region" description="Helical" evidence="6">
    <location>
        <begin position="89"/>
        <end position="106"/>
    </location>
</feature>
<evidence type="ECO:0000256" key="5">
    <source>
        <dbReference type="ARBA" id="ARBA00023136"/>
    </source>
</evidence>
<gene>
    <name evidence="7" type="ORF">GCM10009038_26290</name>
</gene>
<comment type="similarity">
    <text evidence="2">Belongs to the purine-cytosine permease (2.A.39) family.</text>
</comment>
<feature type="transmembrane region" description="Helical" evidence="6">
    <location>
        <begin position="138"/>
        <end position="158"/>
    </location>
</feature>
<feature type="transmembrane region" description="Helical" evidence="6">
    <location>
        <begin position="53"/>
        <end position="77"/>
    </location>
</feature>
<evidence type="ECO:0000256" key="1">
    <source>
        <dbReference type="ARBA" id="ARBA00004141"/>
    </source>
</evidence>
<name>A0ABQ3E8V6_9GAMM</name>
<accession>A0ABQ3E8V6</accession>
<keyword evidence="5 6" id="KW-0472">Membrane</keyword>
<evidence type="ECO:0000256" key="6">
    <source>
        <dbReference type="SAM" id="Phobius"/>
    </source>
</evidence>
<feature type="transmembrane region" description="Helical" evidence="6">
    <location>
        <begin position="205"/>
        <end position="226"/>
    </location>
</feature>
<keyword evidence="3 6" id="KW-0812">Transmembrane</keyword>
<dbReference type="Proteomes" id="UP000646745">
    <property type="component" value="Unassembled WGS sequence"/>
</dbReference>
<proteinExistence type="inferred from homology"/>
<evidence type="ECO:0000256" key="3">
    <source>
        <dbReference type="ARBA" id="ARBA00022692"/>
    </source>
</evidence>
<feature type="transmembrane region" description="Helical" evidence="6">
    <location>
        <begin position="20"/>
        <end position="41"/>
    </location>
</feature>
<evidence type="ECO:0000313" key="8">
    <source>
        <dbReference type="Proteomes" id="UP000646745"/>
    </source>
</evidence>
<organism evidence="7 8">
    <name type="scientific">Salinicola rhizosphaerae</name>
    <dbReference type="NCBI Taxonomy" id="1443141"/>
    <lineage>
        <taxon>Bacteria</taxon>
        <taxon>Pseudomonadati</taxon>
        <taxon>Pseudomonadota</taxon>
        <taxon>Gammaproteobacteria</taxon>
        <taxon>Oceanospirillales</taxon>
        <taxon>Halomonadaceae</taxon>
        <taxon>Salinicola</taxon>
    </lineage>
</organism>
<dbReference type="PANTHER" id="PTHR30569:SF0">
    <property type="entry name" value="CYTOSINE PERMEASE"/>
    <property type="match status" value="1"/>
</dbReference>
<evidence type="ECO:0000256" key="2">
    <source>
        <dbReference type="ARBA" id="ARBA00008974"/>
    </source>
</evidence>
<dbReference type="InterPro" id="IPR030191">
    <property type="entry name" value="CodB"/>
</dbReference>
<keyword evidence="4 6" id="KW-1133">Transmembrane helix</keyword>
<sequence length="271" mass="28851">MGGAPGFWSLSHSPDINLAAGSPVLQVMVAMFGVAAIGATASDFGRFIPARHAVIGGILLGPVFTLVTFLIPLLFGAWLSMTFEEFDPAVYFTHAFGIFGLLLVVITQARINVNNVYATAVSLATVANRLFDVRMSRVSWVVMTCVVCVLVLMADLYSKATLVLSIWGIVLISWVGTVFSDIVLNRYVFKLVPNTFLYGKEQLRAWNPVGITSLVLALTLALPLSFGLAGPLGASVAPLVAFAVTMVVTPLMAYLTGGRYSASASESVNPI</sequence>
<evidence type="ECO:0008006" key="9">
    <source>
        <dbReference type="Google" id="ProtNLM"/>
    </source>
</evidence>
<feature type="transmembrane region" description="Helical" evidence="6">
    <location>
        <begin position="232"/>
        <end position="255"/>
    </location>
</feature>
<comment type="caution">
    <text evidence="7">The sequence shown here is derived from an EMBL/GenBank/DDBJ whole genome shotgun (WGS) entry which is preliminary data.</text>
</comment>
<protein>
    <recommendedName>
        <fullName evidence="9">Cytosine permease</fullName>
    </recommendedName>
</protein>
<keyword evidence="8" id="KW-1185">Reference proteome</keyword>
<comment type="subcellular location">
    <subcellularLocation>
        <location evidence="1">Membrane</location>
        <topology evidence="1">Multi-pass membrane protein</topology>
    </subcellularLocation>
</comment>
<dbReference type="PANTHER" id="PTHR30569">
    <property type="entry name" value="CYTOSINE TRANSPORTER CODB"/>
    <property type="match status" value="1"/>
</dbReference>
<evidence type="ECO:0000313" key="7">
    <source>
        <dbReference type="EMBL" id="GHB26392.1"/>
    </source>
</evidence>
<dbReference type="Gene3D" id="1.10.4160.10">
    <property type="entry name" value="Hydantoin permease"/>
    <property type="match status" value="1"/>
</dbReference>
<feature type="transmembrane region" description="Helical" evidence="6">
    <location>
        <begin position="164"/>
        <end position="184"/>
    </location>
</feature>
<evidence type="ECO:0000256" key="4">
    <source>
        <dbReference type="ARBA" id="ARBA00022989"/>
    </source>
</evidence>